<keyword evidence="4" id="KW-1185">Reference proteome</keyword>
<organism evidence="3 4">
    <name type="scientific">Cercophora scortea</name>
    <dbReference type="NCBI Taxonomy" id="314031"/>
    <lineage>
        <taxon>Eukaryota</taxon>
        <taxon>Fungi</taxon>
        <taxon>Dikarya</taxon>
        <taxon>Ascomycota</taxon>
        <taxon>Pezizomycotina</taxon>
        <taxon>Sordariomycetes</taxon>
        <taxon>Sordariomycetidae</taxon>
        <taxon>Sordariales</taxon>
        <taxon>Lasiosphaeriaceae</taxon>
        <taxon>Cercophora</taxon>
    </lineage>
</organism>
<feature type="transmembrane region" description="Helical" evidence="2">
    <location>
        <begin position="81"/>
        <end position="106"/>
    </location>
</feature>
<comment type="caution">
    <text evidence="3">The sequence shown here is derived from an EMBL/GenBank/DDBJ whole genome shotgun (WGS) entry which is preliminary data.</text>
</comment>
<keyword evidence="2" id="KW-0812">Transmembrane</keyword>
<evidence type="ECO:0000256" key="1">
    <source>
        <dbReference type="SAM" id="MobiDB-lite"/>
    </source>
</evidence>
<feature type="region of interest" description="Disordered" evidence="1">
    <location>
        <begin position="343"/>
        <end position="405"/>
    </location>
</feature>
<feature type="transmembrane region" description="Helical" evidence="2">
    <location>
        <begin position="45"/>
        <end position="69"/>
    </location>
</feature>
<reference evidence="3" key="1">
    <citation type="journal article" date="2023" name="Mol. Phylogenet. Evol.">
        <title>Genome-scale phylogeny and comparative genomics of the fungal order Sordariales.</title>
        <authorList>
            <person name="Hensen N."/>
            <person name="Bonometti L."/>
            <person name="Westerberg I."/>
            <person name="Brannstrom I.O."/>
            <person name="Guillou S."/>
            <person name="Cros-Aarteil S."/>
            <person name="Calhoun S."/>
            <person name="Haridas S."/>
            <person name="Kuo A."/>
            <person name="Mondo S."/>
            <person name="Pangilinan J."/>
            <person name="Riley R."/>
            <person name="LaButti K."/>
            <person name="Andreopoulos B."/>
            <person name="Lipzen A."/>
            <person name="Chen C."/>
            <person name="Yan M."/>
            <person name="Daum C."/>
            <person name="Ng V."/>
            <person name="Clum A."/>
            <person name="Steindorff A."/>
            <person name="Ohm R.A."/>
            <person name="Martin F."/>
            <person name="Silar P."/>
            <person name="Natvig D.O."/>
            <person name="Lalanne C."/>
            <person name="Gautier V."/>
            <person name="Ament-Velasquez S.L."/>
            <person name="Kruys A."/>
            <person name="Hutchinson M.I."/>
            <person name="Powell A.J."/>
            <person name="Barry K."/>
            <person name="Miller A.N."/>
            <person name="Grigoriev I.V."/>
            <person name="Debuchy R."/>
            <person name="Gladieux P."/>
            <person name="Hiltunen Thoren M."/>
            <person name="Johannesson H."/>
        </authorList>
    </citation>
    <scope>NUCLEOTIDE SEQUENCE</scope>
    <source>
        <strain evidence="3">SMH4131-1</strain>
    </source>
</reference>
<protein>
    <submittedName>
        <fullName evidence="3">Uncharacterized protein</fullName>
    </submittedName>
</protein>
<name>A0AAE0IWF8_9PEZI</name>
<feature type="transmembrane region" description="Helical" evidence="2">
    <location>
        <begin position="127"/>
        <end position="149"/>
    </location>
</feature>
<evidence type="ECO:0000313" key="4">
    <source>
        <dbReference type="Proteomes" id="UP001286456"/>
    </source>
</evidence>
<dbReference type="EMBL" id="JAUEPO010000002">
    <property type="protein sequence ID" value="KAK3332215.1"/>
    <property type="molecule type" value="Genomic_DNA"/>
</dbReference>
<feature type="transmembrane region" description="Helical" evidence="2">
    <location>
        <begin position="252"/>
        <end position="273"/>
    </location>
</feature>
<keyword evidence="2" id="KW-1133">Transmembrane helix</keyword>
<feature type="transmembrane region" description="Helical" evidence="2">
    <location>
        <begin position="209"/>
        <end position="232"/>
    </location>
</feature>
<proteinExistence type="predicted"/>
<reference evidence="3" key="2">
    <citation type="submission" date="2023-06" db="EMBL/GenBank/DDBJ databases">
        <authorList>
            <consortium name="Lawrence Berkeley National Laboratory"/>
            <person name="Haridas S."/>
            <person name="Hensen N."/>
            <person name="Bonometti L."/>
            <person name="Westerberg I."/>
            <person name="Brannstrom I.O."/>
            <person name="Guillou S."/>
            <person name="Cros-Aarteil S."/>
            <person name="Calhoun S."/>
            <person name="Kuo A."/>
            <person name="Mondo S."/>
            <person name="Pangilinan J."/>
            <person name="Riley R."/>
            <person name="Labutti K."/>
            <person name="Andreopoulos B."/>
            <person name="Lipzen A."/>
            <person name="Chen C."/>
            <person name="Yanf M."/>
            <person name="Daum C."/>
            <person name="Ng V."/>
            <person name="Clum A."/>
            <person name="Steindorff A."/>
            <person name="Ohm R."/>
            <person name="Martin F."/>
            <person name="Silar P."/>
            <person name="Natvig D."/>
            <person name="Lalanne C."/>
            <person name="Gautier V."/>
            <person name="Ament-Velasquez S.L."/>
            <person name="Kruys A."/>
            <person name="Hutchinson M.I."/>
            <person name="Powell A.J."/>
            <person name="Barry K."/>
            <person name="Miller A.N."/>
            <person name="Grigoriev I.V."/>
            <person name="Debuchy R."/>
            <person name="Gladieux P."/>
            <person name="Thoren M.H."/>
            <person name="Johannesson H."/>
        </authorList>
    </citation>
    <scope>NUCLEOTIDE SEQUENCE</scope>
    <source>
        <strain evidence="3">SMH4131-1</strain>
    </source>
</reference>
<keyword evidence="2" id="KW-0472">Membrane</keyword>
<evidence type="ECO:0000256" key="2">
    <source>
        <dbReference type="SAM" id="Phobius"/>
    </source>
</evidence>
<sequence length="405" mass="44002">MSRDENELIANLAIVAVSIIPLLGLWNASLVSVHRKRDPARLGTIWLRIAFPLWIISLVLELTHIAMYFNYEYGNARSYNGFVGATLLNVSGLFESLAQVAILVTFVELGRGFLLASGAPSRLWHPIFRGVLLGWSLVLFLLAFALFGVNQDVWDGGGSRNSTLNKRRTLAKLTACYTVLSWIPSLVVLGFAVYVAVRAQRSRVTGVSSIFFLIASVAAFVRYMYLLVIYFLCIDPLRAAGPLYCSIEIGYIVTPVFSVIGMYLVLNMLYSVVRQRAEAGGLWSAPQQEQPMMYAAGEAGYEAGQGQVKNNAPMPYVPISSNGTGGVGGGDGGGYYAPQMQQQQQQPQMMPSYSGGGGQAQYGAEAPYISEAPSNSPPGHGGYGYAELGPNYGGQQPVYQSEHRY</sequence>
<dbReference type="AlphaFoldDB" id="A0AAE0IWF8"/>
<feature type="transmembrane region" description="Helical" evidence="2">
    <location>
        <begin position="12"/>
        <end position="33"/>
    </location>
</feature>
<feature type="transmembrane region" description="Helical" evidence="2">
    <location>
        <begin position="169"/>
        <end position="197"/>
    </location>
</feature>
<dbReference type="Proteomes" id="UP001286456">
    <property type="component" value="Unassembled WGS sequence"/>
</dbReference>
<accession>A0AAE0IWF8</accession>
<feature type="compositionally biased region" description="Low complexity" evidence="1">
    <location>
        <begin position="343"/>
        <end position="353"/>
    </location>
</feature>
<gene>
    <name evidence="3" type="ORF">B0T19DRAFT_98245</name>
</gene>
<evidence type="ECO:0000313" key="3">
    <source>
        <dbReference type="EMBL" id="KAK3332215.1"/>
    </source>
</evidence>